<dbReference type="Pfam" id="PF25268">
    <property type="entry name" value="DUF7866"/>
    <property type="match status" value="1"/>
</dbReference>
<accession>A0A8T0IHE7</accession>
<feature type="chain" id="PRO_5035714534" description="DUF7866 domain-containing protein" evidence="1">
    <location>
        <begin position="22"/>
        <end position="134"/>
    </location>
</feature>
<dbReference type="PANTHER" id="PTHR33786">
    <property type="entry name" value="UBIQUITIN CARBOXYL-TERMINAL HYDROLASE"/>
    <property type="match status" value="1"/>
</dbReference>
<dbReference type="PANTHER" id="PTHR33786:SF2">
    <property type="entry name" value="UBIQUITIN CARBOXYL-TERMINAL HYDROLASE"/>
    <property type="match status" value="1"/>
</dbReference>
<dbReference type="AlphaFoldDB" id="A0A8T0IHE7"/>
<dbReference type="EMBL" id="CM026423">
    <property type="protein sequence ID" value="KAG0581873.1"/>
    <property type="molecule type" value="Genomic_DNA"/>
</dbReference>
<gene>
    <name evidence="3" type="ORF">KC19_3G016200</name>
</gene>
<evidence type="ECO:0000313" key="3">
    <source>
        <dbReference type="EMBL" id="KAG0581873.1"/>
    </source>
</evidence>
<evidence type="ECO:0000313" key="4">
    <source>
        <dbReference type="Proteomes" id="UP000822688"/>
    </source>
</evidence>
<name>A0A8T0IHE7_CERPU</name>
<organism evidence="3 4">
    <name type="scientific">Ceratodon purpureus</name>
    <name type="common">Fire moss</name>
    <name type="synonym">Dicranum purpureum</name>
    <dbReference type="NCBI Taxonomy" id="3225"/>
    <lineage>
        <taxon>Eukaryota</taxon>
        <taxon>Viridiplantae</taxon>
        <taxon>Streptophyta</taxon>
        <taxon>Embryophyta</taxon>
        <taxon>Bryophyta</taxon>
        <taxon>Bryophytina</taxon>
        <taxon>Bryopsida</taxon>
        <taxon>Dicranidae</taxon>
        <taxon>Pseudoditrichales</taxon>
        <taxon>Ditrichaceae</taxon>
        <taxon>Ceratodon</taxon>
    </lineage>
</organism>
<proteinExistence type="predicted"/>
<dbReference type="Proteomes" id="UP000822688">
    <property type="component" value="Chromosome 3"/>
</dbReference>
<protein>
    <recommendedName>
        <fullName evidence="2">DUF7866 domain-containing protein</fullName>
    </recommendedName>
</protein>
<keyword evidence="4" id="KW-1185">Reference proteome</keyword>
<evidence type="ECO:0000256" key="1">
    <source>
        <dbReference type="SAM" id="SignalP"/>
    </source>
</evidence>
<dbReference type="InterPro" id="IPR057188">
    <property type="entry name" value="DUF7866"/>
</dbReference>
<feature type="signal peptide" evidence="1">
    <location>
        <begin position="1"/>
        <end position="21"/>
    </location>
</feature>
<evidence type="ECO:0000259" key="2">
    <source>
        <dbReference type="Pfam" id="PF25268"/>
    </source>
</evidence>
<sequence>MRKIVYLVLLAGLLTGEGVLALGLRQPQATVTQGCSMTEIDARTLTSNTFSLTNGTILQISPSAREPLYKHIVNSTRRKLGDFRECSPCTCCDSTRRWCLSTVCCYHINCGIRDLPFGLCSFTPISCSCLGCRE</sequence>
<feature type="domain" description="DUF7866" evidence="2">
    <location>
        <begin position="82"/>
        <end position="133"/>
    </location>
</feature>
<reference evidence="3" key="1">
    <citation type="submission" date="2020-06" db="EMBL/GenBank/DDBJ databases">
        <title>WGS assembly of Ceratodon purpureus strain R40.</title>
        <authorList>
            <person name="Carey S.B."/>
            <person name="Jenkins J."/>
            <person name="Shu S."/>
            <person name="Lovell J.T."/>
            <person name="Sreedasyam A."/>
            <person name="Maumus F."/>
            <person name="Tiley G.P."/>
            <person name="Fernandez-Pozo N."/>
            <person name="Barry K."/>
            <person name="Chen C."/>
            <person name="Wang M."/>
            <person name="Lipzen A."/>
            <person name="Daum C."/>
            <person name="Saski C.A."/>
            <person name="Payton A.C."/>
            <person name="Mcbreen J.C."/>
            <person name="Conrad R.E."/>
            <person name="Kollar L.M."/>
            <person name="Olsson S."/>
            <person name="Huttunen S."/>
            <person name="Landis J.B."/>
            <person name="Wickett N.J."/>
            <person name="Johnson M.G."/>
            <person name="Rensing S.A."/>
            <person name="Grimwood J."/>
            <person name="Schmutz J."/>
            <person name="Mcdaniel S.F."/>
        </authorList>
    </citation>
    <scope>NUCLEOTIDE SEQUENCE</scope>
    <source>
        <strain evidence="3">R40</strain>
    </source>
</reference>
<keyword evidence="1" id="KW-0732">Signal</keyword>
<comment type="caution">
    <text evidence="3">The sequence shown here is derived from an EMBL/GenBank/DDBJ whole genome shotgun (WGS) entry which is preliminary data.</text>
</comment>